<keyword evidence="4" id="KW-0175">Coiled coil</keyword>
<evidence type="ECO:0000259" key="5">
    <source>
        <dbReference type="PROSITE" id="PS50893"/>
    </source>
</evidence>
<evidence type="ECO:0000256" key="2">
    <source>
        <dbReference type="ARBA" id="ARBA00022741"/>
    </source>
</evidence>
<feature type="domain" description="ABC transporter" evidence="5">
    <location>
        <begin position="262"/>
        <end position="466"/>
    </location>
</feature>
<reference evidence="7" key="1">
    <citation type="journal article" date="2019" name="Int. J. Syst. Evol. Microbiol.">
        <title>The Global Catalogue of Microorganisms (GCM) 10K type strain sequencing project: providing services to taxonomists for standard genome sequencing and annotation.</title>
        <authorList>
            <consortium name="The Broad Institute Genomics Platform"/>
            <consortium name="The Broad Institute Genome Sequencing Center for Infectious Disease"/>
            <person name="Wu L."/>
            <person name="Ma J."/>
        </authorList>
    </citation>
    <scope>NUCLEOTIDE SEQUENCE [LARGE SCALE GENOMIC DNA]</scope>
    <source>
        <strain evidence="7">KCTC 33575</strain>
    </source>
</reference>
<evidence type="ECO:0000313" key="6">
    <source>
        <dbReference type="EMBL" id="MFD2828872.1"/>
    </source>
</evidence>
<organism evidence="6 7">
    <name type="scientific">Corticicoccus populi</name>
    <dbReference type="NCBI Taxonomy" id="1812821"/>
    <lineage>
        <taxon>Bacteria</taxon>
        <taxon>Bacillati</taxon>
        <taxon>Bacillota</taxon>
        <taxon>Bacilli</taxon>
        <taxon>Bacillales</taxon>
        <taxon>Staphylococcaceae</taxon>
        <taxon>Corticicoccus</taxon>
    </lineage>
</organism>
<dbReference type="RefSeq" id="WP_377770358.1">
    <property type="nucleotide sequence ID" value="NZ_JBHUOQ010000001.1"/>
</dbReference>
<dbReference type="PANTHER" id="PTHR19211">
    <property type="entry name" value="ATP-BINDING TRANSPORT PROTEIN-RELATED"/>
    <property type="match status" value="1"/>
</dbReference>
<dbReference type="Proteomes" id="UP001597519">
    <property type="component" value="Unassembled WGS sequence"/>
</dbReference>
<dbReference type="EMBL" id="JBHUOQ010000001">
    <property type="protein sequence ID" value="MFD2828872.1"/>
    <property type="molecule type" value="Genomic_DNA"/>
</dbReference>
<dbReference type="PROSITE" id="PS50893">
    <property type="entry name" value="ABC_TRANSPORTER_2"/>
    <property type="match status" value="1"/>
</dbReference>
<dbReference type="Pfam" id="PF00005">
    <property type="entry name" value="ABC_tran"/>
    <property type="match status" value="2"/>
</dbReference>
<evidence type="ECO:0000256" key="1">
    <source>
        <dbReference type="ARBA" id="ARBA00022737"/>
    </source>
</evidence>
<accession>A0ABW5WS90</accession>
<dbReference type="InterPro" id="IPR027417">
    <property type="entry name" value="P-loop_NTPase"/>
</dbReference>
<dbReference type="InterPro" id="IPR050611">
    <property type="entry name" value="ABCF"/>
</dbReference>
<dbReference type="SMART" id="SM00382">
    <property type="entry name" value="AAA"/>
    <property type="match status" value="2"/>
</dbReference>
<keyword evidence="2" id="KW-0547">Nucleotide-binding</keyword>
<keyword evidence="7" id="KW-1185">Reference proteome</keyword>
<dbReference type="SUPFAM" id="SSF52540">
    <property type="entry name" value="P-loop containing nucleoside triphosphate hydrolases"/>
    <property type="match status" value="2"/>
</dbReference>
<feature type="coiled-coil region" evidence="4">
    <location>
        <begin position="156"/>
        <end position="204"/>
    </location>
</feature>
<proteinExistence type="predicted"/>
<sequence length="498" mass="56938">MFQIKNTLLEINGETLINVPDINIENGRTIGLIGPNGSGKSTLLHYIKSHSGATDDIITLIPQLKDTGLEKSGGETTKLYLKEAFKRPAGVILLDEPTTHLDENNTNWLYQQLTGINAAMIIVSHDRDFLDKTVDEIWAVEDKTLNIYPGNYTKYKEIKANHLKQQQSEYKKYRQEKAHLEEAVENKSRQADRANRVYDKAKGKYITKETPYFNKMQQRLHKVSKGIESRLNQLEEKEKPFEEKAVRFHNEQVQSLGKKTILRMENETLSAGSRTILKDISFYITAGDKVSITGPNGSGKTTFLSRLYEKHKDTSLKIGYFYQKLESLDTTLSIIENIMNTSRYSETAVRTMLARLNIKRDDVYKTVNVTSGGERVKVQLIKLLTADHQVLLLDEPTDFLDINTVEAFEEMLTAYPGTIVLVSHDKRFRETVTDRSFRIKAARLKEEITVTERDAETDSLMIIENKISEVVGRLSISPTPALEKEFDELIKRKKQLQK</sequence>
<evidence type="ECO:0000256" key="3">
    <source>
        <dbReference type="ARBA" id="ARBA00022840"/>
    </source>
</evidence>
<dbReference type="NCBIfam" id="NF000355">
    <property type="entry name" value="ribo_prot_ABC_F"/>
    <property type="match status" value="1"/>
</dbReference>
<dbReference type="CDD" id="cd03221">
    <property type="entry name" value="ABCF_EF-3"/>
    <property type="match status" value="2"/>
</dbReference>
<keyword evidence="1" id="KW-0677">Repeat</keyword>
<gene>
    <name evidence="6" type="primary">abc-f</name>
    <name evidence="6" type="ORF">ACFSX4_00185</name>
</gene>
<evidence type="ECO:0000313" key="7">
    <source>
        <dbReference type="Proteomes" id="UP001597519"/>
    </source>
</evidence>
<dbReference type="Gene3D" id="3.40.50.300">
    <property type="entry name" value="P-loop containing nucleotide triphosphate hydrolases"/>
    <property type="match status" value="3"/>
</dbReference>
<protein>
    <submittedName>
        <fullName evidence="6">Ribosomal protection-like ABC-F family protein</fullName>
    </submittedName>
</protein>
<evidence type="ECO:0000256" key="4">
    <source>
        <dbReference type="SAM" id="Coils"/>
    </source>
</evidence>
<dbReference type="InterPro" id="IPR003593">
    <property type="entry name" value="AAA+_ATPase"/>
</dbReference>
<comment type="caution">
    <text evidence="6">The sequence shown here is derived from an EMBL/GenBank/DDBJ whole genome shotgun (WGS) entry which is preliminary data.</text>
</comment>
<dbReference type="PANTHER" id="PTHR19211:SF100">
    <property type="entry name" value="RIBOSOME PROTECTION PROTEIN VMLR"/>
    <property type="match status" value="1"/>
</dbReference>
<name>A0ABW5WS90_9STAP</name>
<dbReference type="InterPro" id="IPR003439">
    <property type="entry name" value="ABC_transporter-like_ATP-bd"/>
</dbReference>
<keyword evidence="3" id="KW-0067">ATP-binding</keyword>